<dbReference type="PANTHER" id="PTHR42680">
    <property type="entry name" value="DCTP DEAMINASE"/>
    <property type="match status" value="1"/>
</dbReference>
<gene>
    <name evidence="4" type="ORF">MPRG_55870</name>
</gene>
<evidence type="ECO:0000313" key="4">
    <source>
        <dbReference type="EMBL" id="GFG82311.1"/>
    </source>
</evidence>
<dbReference type="InterPro" id="IPR033704">
    <property type="entry name" value="dUTPase_trimeric"/>
</dbReference>
<keyword evidence="5" id="KW-1185">Reference proteome</keyword>
<proteinExistence type="predicted"/>
<dbReference type="RefSeq" id="WP_162951358.1">
    <property type="nucleotide sequence ID" value="NZ_BLKX01000001.1"/>
</dbReference>
<sequence>MRGQLGASRGSLNDALLLAESLPELMRDVVEQEMTRISDPDLQIPILQPLLRHLNQVLDFVEKHLAHGTRRELSEALGDEVRQELADLGVADHQVVLSHGAANNFDTTYGDLSKVFFGPVALDPSQIPAVSKFALFRVPRLEGASVQWRPVVLGHEAAHVAVTDKDAVKAFDIPSKFDYAAAGALPNPAAGPNNLPLLIALGLFKIATFWATELICDLEALHRFGPAAVASLAEFLEVIGAMEVLMPTHPPGLLRIRLLLDQIGSVSDARLNSIVAPWADRIPPNISFTEGWAQYLVDFFILHRASLNAAVSVLATEAYEFEDRSEWVHAIADRLAVGLPGRESLSDAGTTEVSENADVVNAAWLARVEGAMTPFDQLAEKTLESVQFVRKWLASGGQIPSEIQELRTDADEVLAAEAGLSVLSEDCLLRRMQLDDQAKGLVVAPALDLPKGTGIDLRLGTRFIVFRRTATASFDPLAEEDDPRAIQMFVELSHRERFVLHPQEVILGATLEYLGIPDDLSGQVITRSSYGRLGLLSATAVQVHPGFRGCLTLELVNLSTIPITLTPGERIAQLILWKTGPVQPSTDKYTYPIGPQFSRVRADSESSILRKLRS</sequence>
<protein>
    <submittedName>
        <fullName evidence="4">dCTP deaminase</fullName>
    </submittedName>
</protein>
<dbReference type="EMBL" id="BLKX01000001">
    <property type="protein sequence ID" value="GFG82311.1"/>
    <property type="molecule type" value="Genomic_DNA"/>
</dbReference>
<evidence type="ECO:0000256" key="2">
    <source>
        <dbReference type="ARBA" id="ARBA00022801"/>
    </source>
</evidence>
<dbReference type="Gene3D" id="2.70.40.10">
    <property type="match status" value="1"/>
</dbReference>
<dbReference type="CDD" id="cd07557">
    <property type="entry name" value="trimeric_dUTPase"/>
    <property type="match status" value="1"/>
</dbReference>
<name>A0ABQ1CCS7_9MYCO</name>
<evidence type="ECO:0000256" key="1">
    <source>
        <dbReference type="ARBA" id="ARBA00022741"/>
    </source>
</evidence>
<keyword evidence="2" id="KW-0378">Hydrolase</keyword>
<dbReference type="InterPro" id="IPR011962">
    <property type="entry name" value="dCTP_deaminase"/>
</dbReference>
<accession>A0ABQ1CCS7</accession>
<dbReference type="Proteomes" id="UP000465240">
    <property type="component" value="Unassembled WGS sequence"/>
</dbReference>
<keyword evidence="3" id="KW-0546">Nucleotide metabolism</keyword>
<keyword evidence="1" id="KW-0547">Nucleotide-binding</keyword>
<comment type="caution">
    <text evidence="4">The sequence shown here is derived from an EMBL/GenBank/DDBJ whole genome shotgun (WGS) entry which is preliminary data.</text>
</comment>
<dbReference type="PANTHER" id="PTHR42680:SF3">
    <property type="entry name" value="DCTP DEAMINASE"/>
    <property type="match status" value="1"/>
</dbReference>
<dbReference type="Pfam" id="PF22769">
    <property type="entry name" value="DCD"/>
    <property type="match status" value="1"/>
</dbReference>
<dbReference type="SUPFAM" id="SSF51283">
    <property type="entry name" value="dUTPase-like"/>
    <property type="match status" value="1"/>
</dbReference>
<evidence type="ECO:0000313" key="5">
    <source>
        <dbReference type="Proteomes" id="UP000465240"/>
    </source>
</evidence>
<evidence type="ECO:0000256" key="3">
    <source>
        <dbReference type="ARBA" id="ARBA00023080"/>
    </source>
</evidence>
<reference evidence="4 5" key="1">
    <citation type="journal article" date="2019" name="Emerg. Microbes Infect.">
        <title>Comprehensive subspecies identification of 175 nontuberculous mycobacteria species based on 7547 genomic profiles.</title>
        <authorList>
            <person name="Matsumoto Y."/>
            <person name="Kinjo T."/>
            <person name="Motooka D."/>
            <person name="Nabeya D."/>
            <person name="Jung N."/>
            <person name="Uechi K."/>
            <person name="Horii T."/>
            <person name="Iida T."/>
            <person name="Fujita J."/>
            <person name="Nakamura S."/>
        </authorList>
    </citation>
    <scope>NUCLEOTIDE SEQUENCE [LARGE SCALE GENOMIC DNA]</scope>
    <source>
        <strain evidence="4 5">JCM 18565</strain>
    </source>
</reference>
<dbReference type="InterPro" id="IPR036157">
    <property type="entry name" value="dUTPase-like_sf"/>
</dbReference>
<dbReference type="NCBIfam" id="TIGR02274">
    <property type="entry name" value="dCTP_deam"/>
    <property type="match status" value="1"/>
</dbReference>
<organism evidence="4 5">
    <name type="scientific">Mycobacterium paragordonae</name>
    <dbReference type="NCBI Taxonomy" id="1389713"/>
    <lineage>
        <taxon>Bacteria</taxon>
        <taxon>Bacillati</taxon>
        <taxon>Actinomycetota</taxon>
        <taxon>Actinomycetes</taxon>
        <taxon>Mycobacteriales</taxon>
        <taxon>Mycobacteriaceae</taxon>
        <taxon>Mycobacterium</taxon>
    </lineage>
</organism>